<reference evidence="6 7" key="1">
    <citation type="submission" date="2024-02" db="EMBL/GenBank/DDBJ databases">
        <title>A novel Wenzhouxiangellaceae bacterium, isolated from coastal sediments.</title>
        <authorList>
            <person name="Du Z.-J."/>
            <person name="Ye Y.-Q."/>
            <person name="Zhang X.-Y."/>
        </authorList>
    </citation>
    <scope>NUCLEOTIDE SEQUENCE [LARGE SCALE GENOMIC DNA]</scope>
    <source>
        <strain evidence="6 7">CH-27</strain>
    </source>
</reference>
<proteinExistence type="predicted"/>
<comment type="catalytic activity">
    <reaction evidence="1">
        <text>AMP + H2O = D-ribose 5-phosphate + adenine</text>
        <dbReference type="Rhea" id="RHEA:20129"/>
        <dbReference type="ChEBI" id="CHEBI:15377"/>
        <dbReference type="ChEBI" id="CHEBI:16708"/>
        <dbReference type="ChEBI" id="CHEBI:78346"/>
        <dbReference type="ChEBI" id="CHEBI:456215"/>
        <dbReference type="EC" id="3.2.2.4"/>
    </reaction>
</comment>
<accession>A0AAW9RB96</accession>
<feature type="domain" description="Pyrimidine/purine nucleotide 5'-monophosphate nucleosidase N-terminal" evidence="5">
    <location>
        <begin position="9"/>
        <end position="115"/>
    </location>
</feature>
<dbReference type="PANTHER" id="PTHR43393">
    <property type="entry name" value="CYTOKININ RIBOSIDE 5'-MONOPHOSPHATE PHOSPHORIBOHYDROLASE"/>
    <property type="match status" value="1"/>
</dbReference>
<dbReference type="InterPro" id="IPR049788">
    <property type="entry name" value="PpnN"/>
</dbReference>
<feature type="domain" description="Pyrimidine/purine nucleotide 5'-monophosphate nucleosidase C-terminal" evidence="4">
    <location>
        <begin position="336"/>
        <end position="456"/>
    </location>
</feature>
<evidence type="ECO:0000313" key="6">
    <source>
        <dbReference type="EMBL" id="MEJ8566836.1"/>
    </source>
</evidence>
<sequence length="457" mass="50825">MSADSVSTRLYPAGMLNTLSRHEVERLTDASRGDLADLLRRCALAVLNSGNQGDDAEALLARYSDFKLEVQQVNRGLRLELDNAPGSAFVDGRIIEGIRELLSAVIRDLIYFDSEIRGHPHHDLTSSSGITNAVFELLRNAQSLIPQVDPSLVVCWGGHSISREEYDYTKVCGYEMGLRRLNIITGCGPGAMKGPMKGATIAHAKQRVGSRRYIGISEPGIIAAESPNPIVSELIVMPDIEKRLEAFVRLGHGIVVFPGGVGTAEEILYLLGILLHPSNANVPFPVIMTGPRESAAYFEQIDRFIRLSLGDAASDRYEIIISDPDKVARRMAEGLEQVRRFRIENNDAFYFNWLLRIEREFQIPFEPTHERMAALRIDPGLPTHELAANLRRAFSGIVAGNVKPDGMRRIREYGLFEIQGERDIMVALDELLASFVHENRMKLPGGSAYKPCYRIVS</sequence>
<evidence type="ECO:0000259" key="5">
    <source>
        <dbReference type="Pfam" id="PF14793"/>
    </source>
</evidence>
<keyword evidence="6" id="KW-0378">Hydrolase</keyword>
<comment type="caution">
    <text evidence="6">The sequence shown here is derived from an EMBL/GenBank/DDBJ whole genome shotgun (WGS) entry which is preliminary data.</text>
</comment>
<dbReference type="InterPro" id="IPR052341">
    <property type="entry name" value="LOG_family_nucleotidases"/>
</dbReference>
<evidence type="ECO:0000256" key="2">
    <source>
        <dbReference type="ARBA" id="ARBA00011985"/>
    </source>
</evidence>
<dbReference type="GO" id="GO:0005829">
    <property type="term" value="C:cytosol"/>
    <property type="evidence" value="ECO:0007669"/>
    <property type="project" value="TreeGrafter"/>
</dbReference>
<keyword evidence="6" id="KW-0326">Glycosidase</keyword>
<name>A0AAW9RB96_9GAMM</name>
<dbReference type="SUPFAM" id="SSF102405">
    <property type="entry name" value="MCP/YpsA-like"/>
    <property type="match status" value="1"/>
</dbReference>
<evidence type="ECO:0000313" key="7">
    <source>
        <dbReference type="Proteomes" id="UP001359886"/>
    </source>
</evidence>
<dbReference type="AlphaFoldDB" id="A0AAW9RB96"/>
<dbReference type="NCBIfam" id="NF038390">
    <property type="entry name" value="Nsidase_PpnN"/>
    <property type="match status" value="1"/>
</dbReference>
<dbReference type="Pfam" id="PF03641">
    <property type="entry name" value="Lysine_decarbox"/>
    <property type="match status" value="1"/>
</dbReference>
<dbReference type="Gene3D" id="3.30.1850.10">
    <property type="entry name" value="MoCo carrier protein-like"/>
    <property type="match status" value="1"/>
</dbReference>
<dbReference type="PANTHER" id="PTHR43393:SF1">
    <property type="entry name" value="PYRIMIDINE_PURINE NUCLEOTIDE 5'-MONOPHOSPHATE NUCLEOSIDASE"/>
    <property type="match status" value="1"/>
</dbReference>
<dbReference type="RefSeq" id="WP_354694154.1">
    <property type="nucleotide sequence ID" value="NZ_JAZHOG010000002.1"/>
</dbReference>
<keyword evidence="7" id="KW-1185">Reference proteome</keyword>
<dbReference type="InterPro" id="IPR021826">
    <property type="entry name" value="PpnN_C"/>
</dbReference>
<evidence type="ECO:0000259" key="4">
    <source>
        <dbReference type="Pfam" id="PF11892"/>
    </source>
</evidence>
<dbReference type="InterPro" id="IPR031100">
    <property type="entry name" value="LOG_fam"/>
</dbReference>
<dbReference type="GO" id="GO:0008714">
    <property type="term" value="F:AMP nucleosidase activity"/>
    <property type="evidence" value="ECO:0007669"/>
    <property type="project" value="UniProtKB-EC"/>
</dbReference>
<dbReference type="Gene3D" id="3.40.50.450">
    <property type="match status" value="1"/>
</dbReference>
<dbReference type="InterPro" id="IPR037153">
    <property type="entry name" value="PpnN-like_sf"/>
</dbReference>
<protein>
    <recommendedName>
        <fullName evidence="3">AMP nucleosidase</fullName>
        <ecNumber evidence="2">3.2.2.4</ecNumber>
    </recommendedName>
    <alternativeName>
        <fullName evidence="3">AMP nucleosidase</fullName>
    </alternativeName>
</protein>
<organism evidence="6 7">
    <name type="scientific">Elongatibacter sediminis</name>
    <dbReference type="NCBI Taxonomy" id="3119006"/>
    <lineage>
        <taxon>Bacteria</taxon>
        <taxon>Pseudomonadati</taxon>
        <taxon>Pseudomonadota</taxon>
        <taxon>Gammaproteobacteria</taxon>
        <taxon>Chromatiales</taxon>
        <taxon>Wenzhouxiangellaceae</taxon>
        <taxon>Elongatibacter</taxon>
    </lineage>
</organism>
<dbReference type="InterPro" id="IPR027820">
    <property type="entry name" value="PpnN_N"/>
</dbReference>
<dbReference type="EC" id="3.2.2.4" evidence="2"/>
<gene>
    <name evidence="6" type="primary">ppnN</name>
    <name evidence="6" type="ORF">V3330_04265</name>
</gene>
<evidence type="ECO:0000256" key="3">
    <source>
        <dbReference type="ARBA" id="ARBA00031983"/>
    </source>
</evidence>
<dbReference type="Pfam" id="PF14793">
    <property type="entry name" value="DUF4478"/>
    <property type="match status" value="1"/>
</dbReference>
<dbReference type="EMBL" id="JAZHOG010000002">
    <property type="protein sequence ID" value="MEJ8566836.1"/>
    <property type="molecule type" value="Genomic_DNA"/>
</dbReference>
<dbReference type="Proteomes" id="UP001359886">
    <property type="component" value="Unassembled WGS sequence"/>
</dbReference>
<dbReference type="Pfam" id="PF11892">
    <property type="entry name" value="PpnN_C"/>
    <property type="match status" value="1"/>
</dbReference>
<evidence type="ECO:0000256" key="1">
    <source>
        <dbReference type="ARBA" id="ARBA00000274"/>
    </source>
</evidence>